<dbReference type="GeneTree" id="ENSGT00440000039287"/>
<evidence type="ECO:0000256" key="1">
    <source>
        <dbReference type="SAM" id="Phobius"/>
    </source>
</evidence>
<dbReference type="FunFam" id="3.30.70.960:FF:000003">
    <property type="entry name" value="MUC16 isoform 1"/>
    <property type="match status" value="1"/>
</dbReference>
<dbReference type="PROSITE" id="PS50024">
    <property type="entry name" value="SEA"/>
    <property type="match status" value="1"/>
</dbReference>
<dbReference type="SMR" id="G1T805"/>
<dbReference type="Bgee" id="ENSOCUG00000014728">
    <property type="expression patterns" value="Expressed in uterus and 4 other cell types or tissues"/>
</dbReference>
<dbReference type="eggNOG" id="ENOG502RD3J">
    <property type="taxonomic scope" value="Eukaryota"/>
</dbReference>
<name>G1T805_RABIT</name>
<dbReference type="AlphaFoldDB" id="G1T805"/>
<proteinExistence type="predicted"/>
<evidence type="ECO:0000313" key="3">
    <source>
        <dbReference type="Ensembl" id="ENSOCUP00000012670.4"/>
    </source>
</evidence>
<evidence type="ECO:0000313" key="4">
    <source>
        <dbReference type="Proteomes" id="UP000001811"/>
    </source>
</evidence>
<reference evidence="3" key="3">
    <citation type="submission" date="2025-09" db="UniProtKB">
        <authorList>
            <consortium name="Ensembl"/>
        </authorList>
    </citation>
    <scope>IDENTIFICATION</scope>
    <source>
        <strain evidence="3">Thorbecke</strain>
    </source>
</reference>
<accession>G1T805</accession>
<feature type="domain" description="SEA" evidence="2">
    <location>
        <begin position="60"/>
        <end position="179"/>
    </location>
</feature>
<dbReference type="Proteomes" id="UP000001811">
    <property type="component" value="Unplaced"/>
</dbReference>
<dbReference type="PANTHER" id="PTHR14672">
    <property type="entry name" value="MUCIN-16"/>
    <property type="match status" value="1"/>
</dbReference>
<dbReference type="STRING" id="9986.ENSOCUP00000012670"/>
<dbReference type="PaxDb" id="9986-ENSOCUP00000012670"/>
<dbReference type="InterPro" id="IPR036364">
    <property type="entry name" value="SEA_dom_sf"/>
</dbReference>
<keyword evidence="1" id="KW-0812">Transmembrane</keyword>
<keyword evidence="1" id="KW-0472">Membrane</keyword>
<dbReference type="InParanoid" id="G1T805"/>
<feature type="transmembrane region" description="Helical" evidence="1">
    <location>
        <begin position="191"/>
        <end position="218"/>
    </location>
</feature>
<dbReference type="InterPro" id="IPR028850">
    <property type="entry name" value="MUC16"/>
</dbReference>
<organism evidence="3 4">
    <name type="scientific">Oryctolagus cuniculus</name>
    <name type="common">Rabbit</name>
    <dbReference type="NCBI Taxonomy" id="9986"/>
    <lineage>
        <taxon>Eukaryota</taxon>
        <taxon>Metazoa</taxon>
        <taxon>Chordata</taxon>
        <taxon>Craniata</taxon>
        <taxon>Vertebrata</taxon>
        <taxon>Euteleostomi</taxon>
        <taxon>Mammalia</taxon>
        <taxon>Eutheria</taxon>
        <taxon>Euarchontoglires</taxon>
        <taxon>Glires</taxon>
        <taxon>Lagomorpha</taxon>
        <taxon>Leporidae</taxon>
        <taxon>Oryctolagus</taxon>
    </lineage>
</organism>
<reference evidence="3 4" key="1">
    <citation type="journal article" date="2011" name="Nature">
        <title>A high-resolution map of human evolutionary constraint using 29 mammals.</title>
        <authorList>
            <person name="Lindblad-Toh K."/>
            <person name="Garber M."/>
            <person name="Zuk O."/>
            <person name="Lin M.F."/>
            <person name="Parker B.J."/>
            <person name="Washietl S."/>
            <person name="Kheradpour P."/>
            <person name="Ernst J."/>
            <person name="Jordan G."/>
            <person name="Mauceli E."/>
            <person name="Ward L.D."/>
            <person name="Lowe C.B."/>
            <person name="Holloway A.K."/>
            <person name="Clamp M."/>
            <person name="Gnerre S."/>
            <person name="Alfoldi J."/>
            <person name="Beal K."/>
            <person name="Chang J."/>
            <person name="Clawson H."/>
            <person name="Cuff J."/>
            <person name="Di Palma F."/>
            <person name="Fitzgerald S."/>
            <person name="Flicek P."/>
            <person name="Guttman M."/>
            <person name="Hubisz M.J."/>
            <person name="Jaffe D.B."/>
            <person name="Jungreis I."/>
            <person name="Kent W.J."/>
            <person name="Kostka D."/>
            <person name="Lara M."/>
            <person name="Martins A.L."/>
            <person name="Massingham T."/>
            <person name="Moltke I."/>
            <person name="Raney B.J."/>
            <person name="Rasmussen M.D."/>
            <person name="Robinson J."/>
            <person name="Stark A."/>
            <person name="Vilella A.J."/>
            <person name="Wen J."/>
            <person name="Xie X."/>
            <person name="Zody M.C."/>
            <person name="Baldwin J."/>
            <person name="Bloom T."/>
            <person name="Chin C.W."/>
            <person name="Heiman D."/>
            <person name="Nicol R."/>
            <person name="Nusbaum C."/>
            <person name="Young S."/>
            <person name="Wilkinson J."/>
            <person name="Worley K.C."/>
            <person name="Kovar C.L."/>
            <person name="Muzny D.M."/>
            <person name="Gibbs R.A."/>
            <person name="Cree A."/>
            <person name="Dihn H.H."/>
            <person name="Fowler G."/>
            <person name="Jhangiani S."/>
            <person name="Joshi V."/>
            <person name="Lee S."/>
            <person name="Lewis L.R."/>
            <person name="Nazareth L.V."/>
            <person name="Okwuonu G."/>
            <person name="Santibanez J."/>
            <person name="Warren W.C."/>
            <person name="Mardis E.R."/>
            <person name="Weinstock G.M."/>
            <person name="Wilson R.K."/>
            <person name="Delehaunty K."/>
            <person name="Dooling D."/>
            <person name="Fronik C."/>
            <person name="Fulton L."/>
            <person name="Fulton B."/>
            <person name="Graves T."/>
            <person name="Minx P."/>
            <person name="Sodergren E."/>
            <person name="Birney E."/>
            <person name="Margulies E.H."/>
            <person name="Herrero J."/>
            <person name="Green E.D."/>
            <person name="Haussler D."/>
            <person name="Siepel A."/>
            <person name="Goldman N."/>
            <person name="Pollard K.S."/>
            <person name="Pedersen J.S."/>
            <person name="Lander E.S."/>
            <person name="Kellis M."/>
        </authorList>
    </citation>
    <scope>NUCLEOTIDE SEQUENCE [LARGE SCALE GENOMIC DNA]</scope>
    <source>
        <strain evidence="4">Thorbecke</strain>
    </source>
</reference>
<keyword evidence="1" id="KW-1133">Transmembrane helix</keyword>
<dbReference type="SUPFAM" id="SSF82671">
    <property type="entry name" value="SEA domain"/>
    <property type="match status" value="1"/>
</dbReference>
<dbReference type="PANTHER" id="PTHR14672:SF1">
    <property type="entry name" value="MUCIN-16"/>
    <property type="match status" value="1"/>
</dbReference>
<sequence length="248" mass="28435">MKALFSSNLDPNLVKQVFLEKTSNASSYWLGATYQLMDLHVTEVRPAVHLPTEKPTRSPSSQQFQLNFTITNLFYSQDIAQEGSAKYQWNKRSIEDALNQLFQNSSVKSYFSECQVVAFRSVPDSDHTKVDSLCGFSSLARRLDRVIIYEEFVQMTKNGTQLQNFTLDRDSILVDGYSPSRNDAVIRNSDLPFWAIILICLAAFLGLITCLVCCFLVATRLRRKEGDYEVQRRRLGYYLPQLDLTKLQ</sequence>
<dbReference type="InterPro" id="IPR000082">
    <property type="entry name" value="SEA_dom"/>
</dbReference>
<dbReference type="Gene3D" id="3.30.70.960">
    <property type="entry name" value="SEA domain"/>
    <property type="match status" value="1"/>
</dbReference>
<dbReference type="Ensembl" id="ENSOCUT00000014735.4">
    <property type="protein sequence ID" value="ENSOCUP00000012670.4"/>
    <property type="gene ID" value="ENSOCUG00000014728.4"/>
</dbReference>
<keyword evidence="4" id="KW-1185">Reference proteome</keyword>
<dbReference type="Pfam" id="PF01390">
    <property type="entry name" value="SEA"/>
    <property type="match status" value="1"/>
</dbReference>
<protein>
    <recommendedName>
        <fullName evidence="2">SEA domain-containing protein</fullName>
    </recommendedName>
</protein>
<dbReference type="HOGENOM" id="CLU_015918_0_0_1"/>
<evidence type="ECO:0000259" key="2">
    <source>
        <dbReference type="PROSITE" id="PS50024"/>
    </source>
</evidence>
<reference evidence="3" key="2">
    <citation type="submission" date="2025-08" db="UniProtKB">
        <authorList>
            <consortium name="Ensembl"/>
        </authorList>
    </citation>
    <scope>IDENTIFICATION</scope>
    <source>
        <strain evidence="3">Thorbecke</strain>
    </source>
</reference>